<reference evidence="1" key="3">
    <citation type="submission" date="2025-08" db="UniProtKB">
        <authorList>
            <consortium name="Ensembl"/>
        </authorList>
    </citation>
    <scope>IDENTIFICATION</scope>
    <source>
        <strain evidence="1">HSOK</strain>
    </source>
</reference>
<evidence type="ECO:0000313" key="2">
    <source>
        <dbReference type="Proteomes" id="UP000265200"/>
    </source>
</evidence>
<reference key="1">
    <citation type="journal article" date="2007" name="Nature">
        <title>The medaka draft genome and insights into vertebrate genome evolution.</title>
        <authorList>
            <person name="Kasahara M."/>
            <person name="Naruse K."/>
            <person name="Sasaki S."/>
            <person name="Nakatani Y."/>
            <person name="Qu W."/>
            <person name="Ahsan B."/>
            <person name="Yamada T."/>
            <person name="Nagayasu Y."/>
            <person name="Doi K."/>
            <person name="Kasai Y."/>
            <person name="Jindo T."/>
            <person name="Kobayashi D."/>
            <person name="Shimada A."/>
            <person name="Toyoda A."/>
            <person name="Kuroki Y."/>
            <person name="Fujiyama A."/>
            <person name="Sasaki T."/>
            <person name="Shimizu A."/>
            <person name="Asakawa S."/>
            <person name="Shimizu N."/>
            <person name="Hashimoto S."/>
            <person name="Yang J."/>
            <person name="Lee Y."/>
            <person name="Matsushima K."/>
            <person name="Sugano S."/>
            <person name="Sakaizumi M."/>
            <person name="Narita T."/>
            <person name="Ohishi K."/>
            <person name="Haga S."/>
            <person name="Ohta F."/>
            <person name="Nomoto H."/>
            <person name="Nogata K."/>
            <person name="Morishita T."/>
            <person name="Endo T."/>
            <person name="Shin-I T."/>
            <person name="Takeda H."/>
            <person name="Morishita S."/>
            <person name="Kohara Y."/>
        </authorList>
    </citation>
    <scope>NUCLEOTIDE SEQUENCE [LARGE SCALE GENOMIC DNA]</scope>
    <source>
        <strain>Hd-rR</strain>
    </source>
</reference>
<organism evidence="1 2">
    <name type="scientific">Oryzias latipes</name>
    <name type="common">Japanese rice fish</name>
    <name type="synonym">Japanese killifish</name>
    <dbReference type="NCBI Taxonomy" id="8090"/>
    <lineage>
        <taxon>Eukaryota</taxon>
        <taxon>Metazoa</taxon>
        <taxon>Chordata</taxon>
        <taxon>Craniata</taxon>
        <taxon>Vertebrata</taxon>
        <taxon>Euteleostomi</taxon>
        <taxon>Actinopterygii</taxon>
        <taxon>Neopterygii</taxon>
        <taxon>Teleostei</taxon>
        <taxon>Neoteleostei</taxon>
        <taxon>Acanthomorphata</taxon>
        <taxon>Ovalentaria</taxon>
        <taxon>Atherinomorphae</taxon>
        <taxon>Beloniformes</taxon>
        <taxon>Adrianichthyidae</taxon>
        <taxon>Oryziinae</taxon>
        <taxon>Oryzias</taxon>
    </lineage>
</organism>
<sequence length="65" mass="7392">LTGKMSLSNAFLLKYEGILIPRETHSLESLKFAQDFNFKDDDVSVSAPWGRKLFFVSTTHSSNIR</sequence>
<dbReference type="Ensembl" id="ENSORLT00015009872.1">
    <property type="protein sequence ID" value="ENSORLP00015003087.1"/>
    <property type="gene ID" value="ENSORLG00015003789.1"/>
</dbReference>
<dbReference type="Proteomes" id="UP000265200">
    <property type="component" value="Chromosome 16"/>
</dbReference>
<dbReference type="AlphaFoldDB" id="A0A3P9H5L7"/>
<evidence type="ECO:0000313" key="1">
    <source>
        <dbReference type="Ensembl" id="ENSORLP00015003087.1"/>
    </source>
</evidence>
<name>A0A3P9H5L7_ORYLA</name>
<protein>
    <submittedName>
        <fullName evidence="1">Uncharacterized protein</fullName>
    </submittedName>
</protein>
<proteinExistence type="predicted"/>
<accession>A0A3P9H5L7</accession>
<reference evidence="1 2" key="2">
    <citation type="submission" date="2017-04" db="EMBL/GenBank/DDBJ databases">
        <title>CpG methylation of centromeres and impact of large insertions on vertebrate speciation.</title>
        <authorList>
            <person name="Ichikawa K."/>
            <person name="Yoshimura J."/>
            <person name="Morishita S."/>
        </authorList>
    </citation>
    <scope>NUCLEOTIDE SEQUENCE</scope>
    <source>
        <strain evidence="1 2">HSOK</strain>
    </source>
</reference>
<reference evidence="1" key="4">
    <citation type="submission" date="2025-09" db="UniProtKB">
        <authorList>
            <consortium name="Ensembl"/>
        </authorList>
    </citation>
    <scope>IDENTIFICATION</scope>
    <source>
        <strain evidence="1">HSOK</strain>
    </source>
</reference>